<accession>A0AAV3U2A5</accession>
<evidence type="ECO:0000313" key="1">
    <source>
        <dbReference type="EMBL" id="GAA4943298.1"/>
    </source>
</evidence>
<name>A0AAV3U2A5_9ALTE</name>
<keyword evidence="2" id="KW-1185">Reference proteome</keyword>
<reference evidence="2" key="1">
    <citation type="journal article" date="2019" name="Int. J. Syst. Evol. Microbiol.">
        <title>The Global Catalogue of Microorganisms (GCM) 10K type strain sequencing project: providing services to taxonomists for standard genome sequencing and annotation.</title>
        <authorList>
            <consortium name="The Broad Institute Genomics Platform"/>
            <consortium name="The Broad Institute Genome Sequencing Center for Infectious Disease"/>
            <person name="Wu L."/>
            <person name="Ma J."/>
        </authorList>
    </citation>
    <scope>NUCLEOTIDE SEQUENCE [LARGE SCALE GENOMIC DNA]</scope>
    <source>
        <strain evidence="2">JCM 19134</strain>
    </source>
</reference>
<dbReference type="Gene3D" id="3.40.30.10">
    <property type="entry name" value="Glutaredoxin"/>
    <property type="match status" value="1"/>
</dbReference>
<evidence type="ECO:0000313" key="2">
    <source>
        <dbReference type="Proteomes" id="UP001409585"/>
    </source>
</evidence>
<dbReference type="InterPro" id="IPR036249">
    <property type="entry name" value="Thioredoxin-like_sf"/>
</dbReference>
<dbReference type="AlphaFoldDB" id="A0AAV3U2A5"/>
<dbReference type="PROSITE" id="PS51354">
    <property type="entry name" value="GLUTAREDOXIN_2"/>
    <property type="match status" value="1"/>
</dbReference>
<comment type="caution">
    <text evidence="1">The sequence shown here is derived from an EMBL/GenBank/DDBJ whole genome shotgun (WGS) entry which is preliminary data.</text>
</comment>
<dbReference type="RefSeq" id="WP_345421749.1">
    <property type="nucleotide sequence ID" value="NZ_AP031496.1"/>
</dbReference>
<sequence>MTENFTPKAYLKSSCPFCFKLVMFLAEAKLMEKVEIIRIESSDEAALSHYRDQLQKATGKAASFPTVELSPGKFSSDSDGLINYFGEKYEVVPSSLPGLAYYKDNLFPAYLANFRELKALRAEATSAK</sequence>
<evidence type="ECO:0008006" key="3">
    <source>
        <dbReference type="Google" id="ProtNLM"/>
    </source>
</evidence>
<dbReference type="EMBL" id="BAABLX010000017">
    <property type="protein sequence ID" value="GAA4943298.1"/>
    <property type="molecule type" value="Genomic_DNA"/>
</dbReference>
<organism evidence="1 2">
    <name type="scientific">Halioxenophilus aromaticivorans</name>
    <dbReference type="NCBI Taxonomy" id="1306992"/>
    <lineage>
        <taxon>Bacteria</taxon>
        <taxon>Pseudomonadati</taxon>
        <taxon>Pseudomonadota</taxon>
        <taxon>Gammaproteobacteria</taxon>
        <taxon>Alteromonadales</taxon>
        <taxon>Alteromonadaceae</taxon>
        <taxon>Halioxenophilus</taxon>
    </lineage>
</organism>
<dbReference type="SUPFAM" id="SSF52833">
    <property type="entry name" value="Thioredoxin-like"/>
    <property type="match status" value="1"/>
</dbReference>
<dbReference type="Proteomes" id="UP001409585">
    <property type="component" value="Unassembled WGS sequence"/>
</dbReference>
<protein>
    <recommendedName>
        <fullName evidence="3">GST N-terminal domain-containing protein</fullName>
    </recommendedName>
</protein>
<gene>
    <name evidence="1" type="ORF">GCM10025791_22520</name>
</gene>
<proteinExistence type="predicted"/>